<feature type="transmembrane region" description="Helical" evidence="5">
    <location>
        <begin position="137"/>
        <end position="154"/>
    </location>
</feature>
<feature type="transmembrane region" description="Helical" evidence="5">
    <location>
        <begin position="326"/>
        <end position="345"/>
    </location>
</feature>
<dbReference type="Pfam" id="PF07690">
    <property type="entry name" value="MFS_1"/>
    <property type="match status" value="1"/>
</dbReference>
<dbReference type="InterPro" id="IPR036259">
    <property type="entry name" value="MFS_trans_sf"/>
</dbReference>
<dbReference type="AlphaFoldDB" id="A0A927D500"/>
<protein>
    <submittedName>
        <fullName evidence="7">MFS transporter</fullName>
    </submittedName>
</protein>
<keyword evidence="2 5" id="KW-0812">Transmembrane</keyword>
<dbReference type="InterPro" id="IPR020846">
    <property type="entry name" value="MFS_dom"/>
</dbReference>
<sequence length="399" mass="41050">MSWKHDIILSRRPLMGFVAIGVAWATYFAQMPDIKANVGASDGVYGLVMFVASLASIAAMWLAPFCRRVLGGRAVGLGILMVGFGMFWAGLAGSIAVMVLGMSLAAMGSGIVDVLINARVSEIEAETGQSLMNINHALYSFAYAGAALATGVLREAQMPTVLIFGLLLVLICLLAWLSRDRAPTLEESGVTLAKGQMPHLFVILCGLVVMAGFLAESASEGWSALHLERTLGGSAGEGALGPALLGLTMGFGRLFGHVLVGWMRDTTLILLATLVSAAGIALAGVATSIPMALLGFSLGGLGISVVAPLALSLVGRIVPPQARLAAISRASVLGYGAFFFGPPLMGLVAEGFGLRAAFVAVAVLLALVALALVPAMARQAGAISSKEIGPEFLKNSDPG</sequence>
<dbReference type="Gene3D" id="1.20.1250.20">
    <property type="entry name" value="MFS general substrate transporter like domains"/>
    <property type="match status" value="2"/>
</dbReference>
<gene>
    <name evidence="7" type="ORF">H9Q16_08435</name>
</gene>
<dbReference type="PANTHER" id="PTHR23514:SF13">
    <property type="entry name" value="INNER MEMBRANE PROTEIN YBJJ"/>
    <property type="match status" value="1"/>
</dbReference>
<dbReference type="InterPro" id="IPR011701">
    <property type="entry name" value="MFS"/>
</dbReference>
<evidence type="ECO:0000256" key="2">
    <source>
        <dbReference type="ARBA" id="ARBA00022692"/>
    </source>
</evidence>
<evidence type="ECO:0000256" key="4">
    <source>
        <dbReference type="ARBA" id="ARBA00023136"/>
    </source>
</evidence>
<feature type="transmembrane region" description="Helical" evidence="5">
    <location>
        <begin position="199"/>
        <end position="219"/>
    </location>
</feature>
<accession>A0A927D500</accession>
<dbReference type="PANTHER" id="PTHR23514">
    <property type="entry name" value="BYPASS OF STOP CODON PROTEIN 6"/>
    <property type="match status" value="1"/>
</dbReference>
<evidence type="ECO:0000313" key="8">
    <source>
        <dbReference type="Proteomes" id="UP000635142"/>
    </source>
</evidence>
<evidence type="ECO:0000313" key="7">
    <source>
        <dbReference type="EMBL" id="MBD3663944.1"/>
    </source>
</evidence>
<feature type="domain" description="Major facilitator superfamily (MFS) profile" evidence="6">
    <location>
        <begin position="200"/>
        <end position="399"/>
    </location>
</feature>
<dbReference type="GO" id="GO:0016020">
    <property type="term" value="C:membrane"/>
    <property type="evidence" value="ECO:0007669"/>
    <property type="project" value="UniProtKB-SubCell"/>
</dbReference>
<evidence type="ECO:0000259" key="6">
    <source>
        <dbReference type="PROSITE" id="PS50850"/>
    </source>
</evidence>
<dbReference type="EMBL" id="JACTAG010000001">
    <property type="protein sequence ID" value="MBD3663944.1"/>
    <property type="molecule type" value="Genomic_DNA"/>
</dbReference>
<feature type="transmembrane region" description="Helical" evidence="5">
    <location>
        <begin position="292"/>
        <end position="314"/>
    </location>
</feature>
<feature type="transmembrane region" description="Helical" evidence="5">
    <location>
        <begin position="70"/>
        <end position="89"/>
    </location>
</feature>
<evidence type="ECO:0000256" key="1">
    <source>
        <dbReference type="ARBA" id="ARBA00004141"/>
    </source>
</evidence>
<evidence type="ECO:0000256" key="3">
    <source>
        <dbReference type="ARBA" id="ARBA00022989"/>
    </source>
</evidence>
<keyword evidence="4 5" id="KW-0472">Membrane</keyword>
<dbReference type="PROSITE" id="PS50850">
    <property type="entry name" value="MFS"/>
    <property type="match status" value="1"/>
</dbReference>
<feature type="transmembrane region" description="Helical" evidence="5">
    <location>
        <begin position="95"/>
        <end position="116"/>
    </location>
</feature>
<dbReference type="GO" id="GO:0022857">
    <property type="term" value="F:transmembrane transporter activity"/>
    <property type="evidence" value="ECO:0007669"/>
    <property type="project" value="InterPro"/>
</dbReference>
<comment type="subcellular location">
    <subcellularLocation>
        <location evidence="1">Membrane</location>
        <topology evidence="1">Multi-pass membrane protein</topology>
    </subcellularLocation>
</comment>
<feature type="transmembrane region" description="Helical" evidence="5">
    <location>
        <begin position="43"/>
        <end position="63"/>
    </location>
</feature>
<dbReference type="Proteomes" id="UP000635142">
    <property type="component" value="Unassembled WGS sequence"/>
</dbReference>
<feature type="transmembrane region" description="Helical" evidence="5">
    <location>
        <begin position="268"/>
        <end position="286"/>
    </location>
</feature>
<organism evidence="7 8">
    <name type="scientific">Sulfitobacter aestuariivivens</name>
    <dbReference type="NCBI Taxonomy" id="2766981"/>
    <lineage>
        <taxon>Bacteria</taxon>
        <taxon>Pseudomonadati</taxon>
        <taxon>Pseudomonadota</taxon>
        <taxon>Alphaproteobacteria</taxon>
        <taxon>Rhodobacterales</taxon>
        <taxon>Roseobacteraceae</taxon>
        <taxon>Sulfitobacter</taxon>
    </lineage>
</organism>
<dbReference type="SUPFAM" id="SSF103473">
    <property type="entry name" value="MFS general substrate transporter"/>
    <property type="match status" value="1"/>
</dbReference>
<comment type="caution">
    <text evidence="7">The sequence shown here is derived from an EMBL/GenBank/DDBJ whole genome shotgun (WGS) entry which is preliminary data.</text>
</comment>
<keyword evidence="8" id="KW-1185">Reference proteome</keyword>
<evidence type="ECO:0000256" key="5">
    <source>
        <dbReference type="SAM" id="Phobius"/>
    </source>
</evidence>
<feature type="transmembrane region" description="Helical" evidence="5">
    <location>
        <begin position="12"/>
        <end position="31"/>
    </location>
</feature>
<reference evidence="7" key="1">
    <citation type="submission" date="2020-08" db="EMBL/GenBank/DDBJ databases">
        <title>Sulfitobacter aestuariivivens sp. nov., isolated from a tidal flat.</title>
        <authorList>
            <person name="Park S."/>
            <person name="Yoon J.-H."/>
        </authorList>
    </citation>
    <scope>NUCLEOTIDE SEQUENCE</scope>
    <source>
        <strain evidence="7">TSTF-M16</strain>
    </source>
</reference>
<feature type="transmembrane region" description="Helical" evidence="5">
    <location>
        <begin position="357"/>
        <end position="377"/>
    </location>
</feature>
<dbReference type="InterPro" id="IPR051788">
    <property type="entry name" value="MFS_Transporter"/>
</dbReference>
<dbReference type="RefSeq" id="WP_191074861.1">
    <property type="nucleotide sequence ID" value="NZ_JACTAG010000001.1"/>
</dbReference>
<feature type="transmembrane region" description="Helical" evidence="5">
    <location>
        <begin position="160"/>
        <end position="178"/>
    </location>
</feature>
<keyword evidence="3 5" id="KW-1133">Transmembrane helix</keyword>
<name>A0A927D500_9RHOB</name>
<proteinExistence type="predicted"/>
<feature type="transmembrane region" description="Helical" evidence="5">
    <location>
        <begin position="239"/>
        <end position="256"/>
    </location>
</feature>